<reference evidence="2 3" key="1">
    <citation type="submission" date="2024-02" db="EMBL/GenBank/DDBJ databases">
        <authorList>
            <person name="Vignale AGUSTIN F."/>
            <person name="Sosa J E."/>
            <person name="Modenutti C."/>
        </authorList>
    </citation>
    <scope>NUCLEOTIDE SEQUENCE [LARGE SCALE GENOMIC DNA]</scope>
</reference>
<dbReference type="InterPro" id="IPR002156">
    <property type="entry name" value="RNaseH_domain"/>
</dbReference>
<dbReference type="Gene3D" id="3.30.420.10">
    <property type="entry name" value="Ribonuclease H-like superfamily/Ribonuclease H"/>
    <property type="match status" value="1"/>
</dbReference>
<feature type="domain" description="RNase H type-1" evidence="1">
    <location>
        <begin position="35"/>
        <end position="118"/>
    </location>
</feature>
<dbReference type="AlphaFoldDB" id="A0ABC8R483"/>
<name>A0ABC8R483_9AQUA</name>
<dbReference type="SUPFAM" id="SSF53098">
    <property type="entry name" value="Ribonuclease H-like"/>
    <property type="match status" value="1"/>
</dbReference>
<evidence type="ECO:0000313" key="2">
    <source>
        <dbReference type="EMBL" id="CAK9139804.1"/>
    </source>
</evidence>
<dbReference type="Proteomes" id="UP001642360">
    <property type="component" value="Unassembled WGS sequence"/>
</dbReference>
<gene>
    <name evidence="2" type="ORF">ILEXP_LOCUS7205</name>
</gene>
<sequence length="237" mass="26224">MVWTLTSNGIFSVKSALELVSEHGQLDPTATLIWKQKAEANALLNGLLLYYKFCLSDYALISETDSQLLLDMVKGKLEFSWKLRVLSYRLLGLLSGLNYEIAHVFPEANSVADYLANMGVQDRHAKEITSAAMLPFQARLSLQQDQPQIKSLRCKDVLISAAGLMRSPASLDSWFGWPLYVTTSTGIFFIDWNTSAGVLMFQLVSFCYICSVTGLFNSWTGVSLECSLAAGLGASYF</sequence>
<comment type="caution">
    <text evidence="2">The sequence shown here is derived from an EMBL/GenBank/DDBJ whole genome shotgun (WGS) entry which is preliminary data.</text>
</comment>
<organism evidence="2 3">
    <name type="scientific">Ilex paraguariensis</name>
    <name type="common">yerba mate</name>
    <dbReference type="NCBI Taxonomy" id="185542"/>
    <lineage>
        <taxon>Eukaryota</taxon>
        <taxon>Viridiplantae</taxon>
        <taxon>Streptophyta</taxon>
        <taxon>Embryophyta</taxon>
        <taxon>Tracheophyta</taxon>
        <taxon>Spermatophyta</taxon>
        <taxon>Magnoliopsida</taxon>
        <taxon>eudicotyledons</taxon>
        <taxon>Gunneridae</taxon>
        <taxon>Pentapetalae</taxon>
        <taxon>asterids</taxon>
        <taxon>campanulids</taxon>
        <taxon>Aquifoliales</taxon>
        <taxon>Aquifoliaceae</taxon>
        <taxon>Ilex</taxon>
    </lineage>
</organism>
<dbReference type="PANTHER" id="PTHR47723:SF19">
    <property type="entry name" value="POLYNUCLEOTIDYL TRANSFERASE, RIBONUCLEASE H-LIKE SUPERFAMILY PROTEIN"/>
    <property type="match status" value="1"/>
</dbReference>
<dbReference type="Pfam" id="PF13456">
    <property type="entry name" value="RVT_3"/>
    <property type="match status" value="1"/>
</dbReference>
<evidence type="ECO:0000313" key="3">
    <source>
        <dbReference type="Proteomes" id="UP001642360"/>
    </source>
</evidence>
<dbReference type="InterPro" id="IPR012337">
    <property type="entry name" value="RNaseH-like_sf"/>
</dbReference>
<keyword evidence="3" id="KW-1185">Reference proteome</keyword>
<evidence type="ECO:0000259" key="1">
    <source>
        <dbReference type="Pfam" id="PF13456"/>
    </source>
</evidence>
<protein>
    <recommendedName>
        <fullName evidence="1">RNase H type-1 domain-containing protein</fullName>
    </recommendedName>
</protein>
<dbReference type="EMBL" id="CAUOFW020000989">
    <property type="protein sequence ID" value="CAK9139804.1"/>
    <property type="molecule type" value="Genomic_DNA"/>
</dbReference>
<dbReference type="InterPro" id="IPR036397">
    <property type="entry name" value="RNaseH_sf"/>
</dbReference>
<dbReference type="PANTHER" id="PTHR47723">
    <property type="entry name" value="OS05G0353850 PROTEIN"/>
    <property type="match status" value="1"/>
</dbReference>
<proteinExistence type="predicted"/>
<dbReference type="InterPro" id="IPR053151">
    <property type="entry name" value="RNase_H-like"/>
</dbReference>
<accession>A0ABC8R483</accession>